<evidence type="ECO:0000259" key="1">
    <source>
        <dbReference type="Pfam" id="PF01609"/>
    </source>
</evidence>
<dbReference type="InterPro" id="IPR002559">
    <property type="entry name" value="Transposase_11"/>
</dbReference>
<comment type="caution">
    <text evidence="2">The sequence shown here is derived from an EMBL/GenBank/DDBJ whole genome shotgun (WGS) entry which is preliminary data.</text>
</comment>
<dbReference type="AlphaFoldDB" id="A0A940T2Q3"/>
<dbReference type="PANTHER" id="PTHR30007:SF0">
    <property type="entry name" value="TRANSPOSASE"/>
    <property type="match status" value="1"/>
</dbReference>
<dbReference type="Proteomes" id="UP000675163">
    <property type="component" value="Unassembled WGS sequence"/>
</dbReference>
<protein>
    <recommendedName>
        <fullName evidence="1">Transposase IS4-like domain-containing protein</fullName>
    </recommendedName>
</protein>
<dbReference type="GO" id="GO:0004803">
    <property type="term" value="F:transposase activity"/>
    <property type="evidence" value="ECO:0007669"/>
    <property type="project" value="InterPro"/>
</dbReference>
<evidence type="ECO:0000313" key="2">
    <source>
        <dbReference type="EMBL" id="MBP1325038.1"/>
    </source>
</evidence>
<dbReference type="GO" id="GO:0003677">
    <property type="term" value="F:DNA binding"/>
    <property type="evidence" value="ECO:0007669"/>
    <property type="project" value="InterPro"/>
</dbReference>
<dbReference type="EMBL" id="JAFIDA010000001">
    <property type="protein sequence ID" value="MBP1325038.1"/>
    <property type="molecule type" value="Genomic_DNA"/>
</dbReference>
<name>A0A940T2Q3_9MICO</name>
<dbReference type="GO" id="GO:0006313">
    <property type="term" value="P:DNA transposition"/>
    <property type="evidence" value="ECO:0007669"/>
    <property type="project" value="InterPro"/>
</dbReference>
<organism evidence="2 3">
    <name type="scientific">Leucobacter exalbidus</name>
    <dbReference type="NCBI Taxonomy" id="662960"/>
    <lineage>
        <taxon>Bacteria</taxon>
        <taxon>Bacillati</taxon>
        <taxon>Actinomycetota</taxon>
        <taxon>Actinomycetes</taxon>
        <taxon>Micrococcales</taxon>
        <taxon>Microbacteriaceae</taxon>
        <taxon>Leucobacter</taxon>
    </lineage>
</organism>
<dbReference type="Pfam" id="PF01609">
    <property type="entry name" value="DDE_Tnp_1"/>
    <property type="match status" value="1"/>
</dbReference>
<dbReference type="PANTHER" id="PTHR30007">
    <property type="entry name" value="PHP DOMAIN PROTEIN"/>
    <property type="match status" value="1"/>
</dbReference>
<reference evidence="2" key="1">
    <citation type="submission" date="2021-02" db="EMBL/GenBank/DDBJ databases">
        <title>Sequencing the genomes of 1000 actinobacteria strains.</title>
        <authorList>
            <person name="Klenk H.-P."/>
        </authorList>
    </citation>
    <scope>NUCLEOTIDE SEQUENCE</scope>
    <source>
        <strain evidence="2">DSM 22850</strain>
    </source>
</reference>
<sequence length="148" mass="16719">MGSSVTENCSVQPTRVVLAPVNRHDSPLLQPTLECLGRFGFDLPETITVHLDAGYDSWVTRDLLEELGCEHEITTKGVPLQAGRRWVVERTNAWHNNFGKLVRMTKRGIDVARAWVQLANALLIIRRIVAEVWTTHQWAGRPKRKVSG</sequence>
<feature type="domain" description="Transposase IS4-like" evidence="1">
    <location>
        <begin position="6"/>
        <end position="121"/>
    </location>
</feature>
<evidence type="ECO:0000313" key="3">
    <source>
        <dbReference type="Proteomes" id="UP000675163"/>
    </source>
</evidence>
<accession>A0A940T2Q3</accession>
<proteinExistence type="predicted"/>
<gene>
    <name evidence="2" type="ORF">JOF28_000270</name>
</gene>
<keyword evidence="3" id="KW-1185">Reference proteome</keyword>